<evidence type="ECO:0000256" key="3">
    <source>
        <dbReference type="ARBA" id="ARBA00022679"/>
    </source>
</evidence>
<evidence type="ECO:0000313" key="8">
    <source>
        <dbReference type="EMBL" id="KAB2603561.1"/>
    </source>
</evidence>
<dbReference type="GO" id="GO:0012505">
    <property type="term" value="C:endomembrane system"/>
    <property type="evidence" value="ECO:0007669"/>
    <property type="project" value="UniProtKB-SubCell"/>
</dbReference>
<evidence type="ECO:0000256" key="6">
    <source>
        <dbReference type="ARBA" id="ARBA00023136"/>
    </source>
</evidence>
<evidence type="ECO:0000313" key="9">
    <source>
        <dbReference type="Proteomes" id="UP000327157"/>
    </source>
</evidence>
<evidence type="ECO:0000256" key="1">
    <source>
        <dbReference type="ARBA" id="ARBA00004308"/>
    </source>
</evidence>
<keyword evidence="3" id="KW-0808">Transferase</keyword>
<dbReference type="GO" id="GO:0030244">
    <property type="term" value="P:cellulose biosynthetic process"/>
    <property type="evidence" value="ECO:0007669"/>
    <property type="project" value="InterPro"/>
</dbReference>
<dbReference type="Proteomes" id="UP000327157">
    <property type="component" value="Chromosome 10"/>
</dbReference>
<sequence>MAIIINPFLYHIVEEINFVNWNSPPIYDKYVDEDEANNHFLNELLLYYSSFGCYKDLSKYSKHDANGDASNLQGMDDGKVLLISQMNFEKNFKQSTIFVTSTWMEQGGVPPSSSPAVMLKEATHNILRGFKMHSSGWKSFSIKKKEPGPTTFERMGTWSFHEYFVAWNTLIAMNFILLLWLLCKNLQGHPKDRGRANETRGRVFFEKGRMMREPRL</sequence>
<dbReference type="EMBL" id="SMOL01000695">
    <property type="protein sequence ID" value="KAB2603561.1"/>
    <property type="molecule type" value="Genomic_DNA"/>
</dbReference>
<organism evidence="8 9">
    <name type="scientific">Pyrus ussuriensis x Pyrus communis</name>
    <dbReference type="NCBI Taxonomy" id="2448454"/>
    <lineage>
        <taxon>Eukaryota</taxon>
        <taxon>Viridiplantae</taxon>
        <taxon>Streptophyta</taxon>
        <taxon>Embryophyta</taxon>
        <taxon>Tracheophyta</taxon>
        <taxon>Spermatophyta</taxon>
        <taxon>Magnoliopsida</taxon>
        <taxon>eudicotyledons</taxon>
        <taxon>Gunneridae</taxon>
        <taxon>Pentapetalae</taxon>
        <taxon>rosids</taxon>
        <taxon>fabids</taxon>
        <taxon>Rosales</taxon>
        <taxon>Rosaceae</taxon>
        <taxon>Amygdaloideae</taxon>
        <taxon>Maleae</taxon>
        <taxon>Pyrus</taxon>
    </lineage>
</organism>
<comment type="caution">
    <text evidence="8">The sequence shown here is derived from an EMBL/GenBank/DDBJ whole genome shotgun (WGS) entry which is preliminary data.</text>
</comment>
<protein>
    <submittedName>
        <fullName evidence="8">Cellulose synthase 3</fullName>
    </submittedName>
</protein>
<dbReference type="InterPro" id="IPR005150">
    <property type="entry name" value="Cellulose_synth"/>
</dbReference>
<evidence type="ECO:0000256" key="7">
    <source>
        <dbReference type="SAM" id="Phobius"/>
    </source>
</evidence>
<dbReference type="OrthoDB" id="1927516at2759"/>
<gene>
    <name evidence="8" type="ORF">D8674_004566</name>
</gene>
<evidence type="ECO:0000256" key="4">
    <source>
        <dbReference type="ARBA" id="ARBA00022692"/>
    </source>
</evidence>
<accession>A0A5N5FPJ3</accession>
<proteinExistence type="predicted"/>
<dbReference type="AlphaFoldDB" id="A0A5N5FPJ3"/>
<keyword evidence="4 7" id="KW-0812">Transmembrane</keyword>
<keyword evidence="9" id="KW-1185">Reference proteome</keyword>
<reference evidence="9" key="2">
    <citation type="submission" date="2019-10" db="EMBL/GenBank/DDBJ databases">
        <title>A de novo genome assembly of a pear dwarfing rootstock.</title>
        <authorList>
            <person name="Wang F."/>
            <person name="Wang J."/>
            <person name="Li S."/>
            <person name="Zhang Y."/>
            <person name="Fang M."/>
            <person name="Ma L."/>
            <person name="Zhao Y."/>
            <person name="Jiang S."/>
        </authorList>
    </citation>
    <scope>NUCLEOTIDE SEQUENCE [LARGE SCALE GENOMIC DNA]</scope>
</reference>
<keyword evidence="5 7" id="KW-1133">Transmembrane helix</keyword>
<evidence type="ECO:0000256" key="2">
    <source>
        <dbReference type="ARBA" id="ARBA00022676"/>
    </source>
</evidence>
<comment type="subcellular location">
    <subcellularLocation>
        <location evidence="1">Endomembrane system</location>
    </subcellularLocation>
</comment>
<feature type="transmembrane region" description="Helical" evidence="7">
    <location>
        <begin position="164"/>
        <end position="183"/>
    </location>
</feature>
<reference evidence="8 9" key="3">
    <citation type="submission" date="2019-11" db="EMBL/GenBank/DDBJ databases">
        <title>A de novo genome assembly of a pear dwarfing rootstock.</title>
        <authorList>
            <person name="Wang F."/>
            <person name="Wang J."/>
            <person name="Li S."/>
            <person name="Zhang Y."/>
            <person name="Fang M."/>
            <person name="Ma L."/>
            <person name="Zhao Y."/>
            <person name="Jiang S."/>
        </authorList>
    </citation>
    <scope>NUCLEOTIDE SEQUENCE [LARGE SCALE GENOMIC DNA]</scope>
    <source>
        <strain evidence="8">S2</strain>
        <tissue evidence="8">Leaf</tissue>
    </source>
</reference>
<evidence type="ECO:0000256" key="5">
    <source>
        <dbReference type="ARBA" id="ARBA00022989"/>
    </source>
</evidence>
<keyword evidence="2" id="KW-0328">Glycosyltransferase</keyword>
<keyword evidence="6 7" id="KW-0472">Membrane</keyword>
<dbReference type="GO" id="GO:0016760">
    <property type="term" value="F:cellulose synthase (UDP-forming) activity"/>
    <property type="evidence" value="ECO:0007669"/>
    <property type="project" value="InterPro"/>
</dbReference>
<reference evidence="8 9" key="1">
    <citation type="submission" date="2019-09" db="EMBL/GenBank/DDBJ databases">
        <authorList>
            <person name="Ou C."/>
        </authorList>
    </citation>
    <scope>NUCLEOTIDE SEQUENCE [LARGE SCALE GENOMIC DNA]</scope>
    <source>
        <strain evidence="8">S2</strain>
        <tissue evidence="8">Leaf</tissue>
    </source>
</reference>
<dbReference type="GO" id="GO:0016020">
    <property type="term" value="C:membrane"/>
    <property type="evidence" value="ECO:0007669"/>
    <property type="project" value="InterPro"/>
</dbReference>
<dbReference type="Pfam" id="PF03552">
    <property type="entry name" value="Cellulose_synt"/>
    <property type="match status" value="1"/>
</dbReference>
<name>A0A5N5FPJ3_9ROSA</name>